<evidence type="ECO:0000259" key="3">
    <source>
        <dbReference type="Pfam" id="PF08541"/>
    </source>
</evidence>
<evidence type="ECO:0000259" key="4">
    <source>
        <dbReference type="Pfam" id="PF08545"/>
    </source>
</evidence>
<proteinExistence type="predicted"/>
<dbReference type="InterPro" id="IPR016039">
    <property type="entry name" value="Thiolase-like"/>
</dbReference>
<dbReference type="GO" id="GO:0006633">
    <property type="term" value="P:fatty acid biosynthetic process"/>
    <property type="evidence" value="ECO:0007669"/>
    <property type="project" value="InterPro"/>
</dbReference>
<dbReference type="GO" id="GO:0004315">
    <property type="term" value="F:3-oxoacyl-[acyl-carrier-protein] synthase activity"/>
    <property type="evidence" value="ECO:0007669"/>
    <property type="project" value="UniProtKB-EC"/>
</dbReference>
<dbReference type="OrthoDB" id="4336181at2"/>
<dbReference type="AlphaFoldDB" id="E8RLG3"/>
<sequence>MERRFAIAGTGAYLPKETLSAAQYDALVGLQDGQVARRFGVNQRHRASAEETSSWMAAQAARVALNDAGWAPESLDVIISACGVMEQPIPGTAVLVQRALGLGASGIAAFDVNATCLSFLIAFDRALAGFALGDWRRVLIVSADIASAALDYSDPEASVLFGDGAAAIALEAGGDHQRLAYGFNTYSDAADFCQLEAGGTRVRLDEDIDAFRSKARFKMKGPALFTTTARLFRPFLQTLFEGSGVSIKDVDCVIPHQASRAALDHLIKSTGLPRERTIDVFADVGNLIATSLPFTLDHARRQGRLKPGEISLIIGSSAGVSLGGAVIRW</sequence>
<dbReference type="RefSeq" id="WP_013479535.1">
    <property type="nucleotide sequence ID" value="NC_014816.1"/>
</dbReference>
<dbReference type="PANTHER" id="PTHR34069">
    <property type="entry name" value="3-OXOACYL-[ACYL-CARRIER-PROTEIN] SYNTHASE 3"/>
    <property type="match status" value="1"/>
</dbReference>
<dbReference type="STRING" id="573065.Astex_2045"/>
<protein>
    <submittedName>
        <fullName evidence="5">Beta-ketoacyl-acyl-carrier-protein synthase I</fullName>
        <ecNumber evidence="5">2.3.1.41</ecNumber>
    </submittedName>
</protein>
<dbReference type="InterPro" id="IPR013751">
    <property type="entry name" value="ACP_syn_III_N"/>
</dbReference>
<feature type="domain" description="Beta-ketoacyl-[acyl-carrier-protein] synthase III N-terminal" evidence="4">
    <location>
        <begin position="110"/>
        <end position="183"/>
    </location>
</feature>
<dbReference type="eggNOG" id="COG0332">
    <property type="taxonomic scope" value="Bacteria"/>
</dbReference>
<organism evidence="5 6">
    <name type="scientific">Asticcacaulis excentricus (strain ATCC 15261 / DSM 4724 / KCTC 12464 / NCIMB 9791 / VKM B-1370 / CB 48)</name>
    <dbReference type="NCBI Taxonomy" id="573065"/>
    <lineage>
        <taxon>Bacteria</taxon>
        <taxon>Pseudomonadati</taxon>
        <taxon>Pseudomonadota</taxon>
        <taxon>Alphaproteobacteria</taxon>
        <taxon>Caulobacterales</taxon>
        <taxon>Caulobacteraceae</taxon>
        <taxon>Asticcacaulis</taxon>
    </lineage>
</organism>
<dbReference type="Pfam" id="PF08545">
    <property type="entry name" value="ACP_syn_III"/>
    <property type="match status" value="1"/>
</dbReference>
<dbReference type="Proteomes" id="UP000001492">
    <property type="component" value="Chromosome 1"/>
</dbReference>
<evidence type="ECO:0000256" key="2">
    <source>
        <dbReference type="ARBA" id="ARBA00023315"/>
    </source>
</evidence>
<dbReference type="SUPFAM" id="SSF53901">
    <property type="entry name" value="Thiolase-like"/>
    <property type="match status" value="1"/>
</dbReference>
<evidence type="ECO:0000313" key="5">
    <source>
        <dbReference type="EMBL" id="ADU13707.1"/>
    </source>
</evidence>
<dbReference type="KEGG" id="aex:Astex_2045"/>
<dbReference type="InterPro" id="IPR013747">
    <property type="entry name" value="ACP_syn_III_C"/>
</dbReference>
<dbReference type="Pfam" id="PF08541">
    <property type="entry name" value="ACP_syn_III_C"/>
    <property type="match status" value="1"/>
</dbReference>
<dbReference type="GO" id="GO:0044550">
    <property type="term" value="P:secondary metabolite biosynthetic process"/>
    <property type="evidence" value="ECO:0007669"/>
    <property type="project" value="TreeGrafter"/>
</dbReference>
<feature type="domain" description="Beta-ketoacyl-[acyl-carrier-protein] synthase III C-terminal" evidence="3">
    <location>
        <begin position="242"/>
        <end position="329"/>
    </location>
</feature>
<keyword evidence="6" id="KW-1185">Reference proteome</keyword>
<dbReference type="EC" id="2.3.1.41" evidence="5"/>
<dbReference type="PANTHER" id="PTHR34069:SF2">
    <property type="entry name" value="BETA-KETOACYL-[ACYL-CARRIER-PROTEIN] SYNTHASE III"/>
    <property type="match status" value="1"/>
</dbReference>
<dbReference type="Gene3D" id="3.40.47.10">
    <property type="match status" value="1"/>
</dbReference>
<keyword evidence="2 5" id="KW-0012">Acyltransferase</keyword>
<name>E8RLG3_ASTEC</name>
<reference evidence="6" key="1">
    <citation type="submission" date="2010-12" db="EMBL/GenBank/DDBJ databases">
        <title>Complete sequence of chromosome 1 of Asticcacaulis excentricus CB 48.</title>
        <authorList>
            <consortium name="US DOE Joint Genome Institute"/>
            <person name="Lucas S."/>
            <person name="Copeland A."/>
            <person name="Lapidus A."/>
            <person name="Cheng J.-F."/>
            <person name="Bruce D."/>
            <person name="Goodwin L."/>
            <person name="Pitluck S."/>
            <person name="Teshima H."/>
            <person name="Davenport K."/>
            <person name="Detter J.C."/>
            <person name="Han C."/>
            <person name="Tapia R."/>
            <person name="Land M."/>
            <person name="Hauser L."/>
            <person name="Jeffries C."/>
            <person name="Kyrpides N."/>
            <person name="Ivanova N."/>
            <person name="Ovchinnikova G."/>
            <person name="Brun Y.V."/>
            <person name="Woyke T."/>
        </authorList>
    </citation>
    <scope>NUCLEOTIDE SEQUENCE [LARGE SCALE GENOMIC DNA]</scope>
    <source>
        <strain evidence="6">ATCC 15261 / DSM 4724 / KCTC 12464 / NCIMB 9791 / VKM B-1370 / CB 48</strain>
    </source>
</reference>
<dbReference type="CDD" id="cd00830">
    <property type="entry name" value="KAS_III"/>
    <property type="match status" value="1"/>
</dbReference>
<dbReference type="EMBL" id="CP002395">
    <property type="protein sequence ID" value="ADU13707.1"/>
    <property type="molecule type" value="Genomic_DNA"/>
</dbReference>
<gene>
    <name evidence="5" type="ordered locus">Astex_2045</name>
</gene>
<accession>E8RLG3</accession>
<evidence type="ECO:0000313" key="6">
    <source>
        <dbReference type="Proteomes" id="UP000001492"/>
    </source>
</evidence>
<evidence type="ECO:0000256" key="1">
    <source>
        <dbReference type="ARBA" id="ARBA00022679"/>
    </source>
</evidence>
<keyword evidence="1 5" id="KW-0808">Transferase</keyword>
<dbReference type="HOGENOM" id="CLU_039592_4_2_5"/>